<organism evidence="1">
    <name type="scientific">marine metagenome</name>
    <dbReference type="NCBI Taxonomy" id="408172"/>
    <lineage>
        <taxon>unclassified sequences</taxon>
        <taxon>metagenomes</taxon>
        <taxon>ecological metagenomes</taxon>
    </lineage>
</organism>
<proteinExistence type="predicted"/>
<name>A0A382RXM0_9ZZZZ</name>
<dbReference type="EMBL" id="UINC01124488">
    <property type="protein sequence ID" value="SVD01668.1"/>
    <property type="molecule type" value="Genomic_DNA"/>
</dbReference>
<feature type="non-terminal residue" evidence="1">
    <location>
        <position position="1"/>
    </location>
</feature>
<reference evidence="1" key="1">
    <citation type="submission" date="2018-05" db="EMBL/GenBank/DDBJ databases">
        <authorList>
            <person name="Lanie J.A."/>
            <person name="Ng W.-L."/>
            <person name="Kazmierczak K.M."/>
            <person name="Andrzejewski T.M."/>
            <person name="Davidsen T.M."/>
            <person name="Wayne K.J."/>
            <person name="Tettelin H."/>
            <person name="Glass J.I."/>
            <person name="Rusch D."/>
            <person name="Podicherti R."/>
            <person name="Tsui H.-C.T."/>
            <person name="Winkler M.E."/>
        </authorList>
    </citation>
    <scope>NUCLEOTIDE SEQUENCE</scope>
</reference>
<feature type="non-terminal residue" evidence="1">
    <location>
        <position position="55"/>
    </location>
</feature>
<evidence type="ECO:0000313" key="1">
    <source>
        <dbReference type="EMBL" id="SVD01668.1"/>
    </source>
</evidence>
<dbReference type="AlphaFoldDB" id="A0A382RXM0"/>
<gene>
    <name evidence="1" type="ORF">METZ01_LOCUS354522</name>
</gene>
<accession>A0A382RXM0</accession>
<protein>
    <submittedName>
        <fullName evidence="1">Uncharacterized protein</fullName>
    </submittedName>
</protein>
<sequence length="55" mass="6367">LDRGTSLSDLLFLPKITEYNRLMIPISSSMFKRIWPDTLRATVFHTTDEKGVKNI</sequence>